<protein>
    <recommendedName>
        <fullName evidence="5">Transmembrane protein</fullName>
    </recommendedName>
</protein>
<feature type="transmembrane region" description="Helical" evidence="2">
    <location>
        <begin position="94"/>
        <end position="122"/>
    </location>
</feature>
<sequence>MTPEQHPTQRFDPPAPAPRPLAYSEVPDGDPDGNLYDGPDDSVAHLDRRHLGPASGFNPHAAAWGEDRYPDPQPHTTTQDTPALSASCDAGVDLLRFIACALVTAIVAALVAILGVFVANAATQRWTPATYWIDHALPTPTVSGVGAVALSVGAALLAAGVMWVLLNATPAAGGFFCAIGVLVTAIAMLLVATSGPWQTTLGPAVIVGMVSTVIIPLTCRYARLTTTRPGRF</sequence>
<keyword evidence="2" id="KW-1133">Transmembrane helix</keyword>
<dbReference type="RefSeq" id="WP_012836519.1">
    <property type="nucleotide sequence ID" value="NC_013442.1"/>
</dbReference>
<evidence type="ECO:0000313" key="3">
    <source>
        <dbReference type="EMBL" id="ACY24049.1"/>
    </source>
</evidence>
<evidence type="ECO:0008006" key="5">
    <source>
        <dbReference type="Google" id="ProtNLM"/>
    </source>
</evidence>
<dbReference type="AlphaFoldDB" id="D0LFK0"/>
<proteinExistence type="predicted"/>
<keyword evidence="4" id="KW-1185">Reference proteome</keyword>
<keyword evidence="3" id="KW-0614">Plasmid</keyword>
<dbReference type="Proteomes" id="UP000001219">
    <property type="component" value="Plasmid pGBRO01"/>
</dbReference>
<evidence type="ECO:0000256" key="1">
    <source>
        <dbReference type="SAM" id="MobiDB-lite"/>
    </source>
</evidence>
<gene>
    <name evidence="3" type="ORF">Gbro_4936</name>
</gene>
<keyword evidence="2" id="KW-0812">Transmembrane</keyword>
<organism evidence="3 4">
    <name type="scientific">Gordonia bronchialis (strain ATCC 25592 / DSM 43247 / BCRC 13721 / JCM 3198 / KCTC 3076 / NBRC 16047 / NCTC 10667)</name>
    <name type="common">Rhodococcus bronchialis</name>
    <dbReference type="NCBI Taxonomy" id="526226"/>
    <lineage>
        <taxon>Bacteria</taxon>
        <taxon>Bacillati</taxon>
        <taxon>Actinomycetota</taxon>
        <taxon>Actinomycetes</taxon>
        <taxon>Mycobacteriales</taxon>
        <taxon>Gordoniaceae</taxon>
        <taxon>Gordonia</taxon>
    </lineage>
</organism>
<dbReference type="EMBL" id="CP001803">
    <property type="protein sequence ID" value="ACY24049.1"/>
    <property type="molecule type" value="Genomic_DNA"/>
</dbReference>
<feature type="transmembrane region" description="Helical" evidence="2">
    <location>
        <begin position="173"/>
        <end position="195"/>
    </location>
</feature>
<evidence type="ECO:0000313" key="4">
    <source>
        <dbReference type="Proteomes" id="UP000001219"/>
    </source>
</evidence>
<dbReference type="KEGG" id="gbr:Gbro_4936"/>
<feature type="region of interest" description="Disordered" evidence="1">
    <location>
        <begin position="1"/>
        <end position="82"/>
    </location>
</feature>
<feature type="transmembrane region" description="Helical" evidence="2">
    <location>
        <begin position="201"/>
        <end position="222"/>
    </location>
</feature>
<geneLocation type="plasmid" evidence="3 4">
    <name>pGBRO01</name>
</geneLocation>
<feature type="transmembrane region" description="Helical" evidence="2">
    <location>
        <begin position="142"/>
        <end position="166"/>
    </location>
</feature>
<evidence type="ECO:0000256" key="2">
    <source>
        <dbReference type="SAM" id="Phobius"/>
    </source>
</evidence>
<name>D0LFK0_GORB4</name>
<keyword evidence="2" id="KW-0472">Membrane</keyword>
<dbReference type="HOGENOM" id="CLU_1193450_0_0_11"/>
<reference evidence="3 4" key="1">
    <citation type="journal article" date="2010" name="Stand. Genomic Sci.">
        <title>Complete genome sequence of Gordonia bronchialis type strain (3410).</title>
        <authorList>
            <person name="Ivanova N."/>
            <person name="Sikorski J."/>
            <person name="Jando M."/>
            <person name="Lapidus A."/>
            <person name="Nolan M."/>
            <person name="Lucas S."/>
            <person name="Del Rio T.G."/>
            <person name="Tice H."/>
            <person name="Copeland A."/>
            <person name="Cheng J.F."/>
            <person name="Chen F."/>
            <person name="Bruce D."/>
            <person name="Goodwin L."/>
            <person name="Pitluck S."/>
            <person name="Mavromatis K."/>
            <person name="Ovchinnikova G."/>
            <person name="Pati A."/>
            <person name="Chen A."/>
            <person name="Palaniappan K."/>
            <person name="Land M."/>
            <person name="Hauser L."/>
            <person name="Chang Y.J."/>
            <person name="Jeffries C.D."/>
            <person name="Chain P."/>
            <person name="Saunders E."/>
            <person name="Han C."/>
            <person name="Detter J.C."/>
            <person name="Brettin T."/>
            <person name="Rohde M."/>
            <person name="Goker M."/>
            <person name="Bristow J."/>
            <person name="Eisen J.A."/>
            <person name="Markowitz V."/>
            <person name="Hugenholtz P."/>
            <person name="Klenk H.P."/>
            <person name="Kyrpides N.C."/>
        </authorList>
    </citation>
    <scope>NUCLEOTIDE SEQUENCE [LARGE SCALE GENOMIC DNA]</scope>
    <source>
        <strain evidence="4">ATCC 25592 / DSM 43247 / BCRC 13721 / JCM 3198 / KCTC 3076 / NBRC 16047 / NCTC 10667</strain>
        <plasmid evidence="4">pGBRO01</plasmid>
    </source>
</reference>
<accession>D0LFK0</accession>